<feature type="domain" description="Reverse transcriptase" evidence="3">
    <location>
        <begin position="88"/>
        <end position="176"/>
    </location>
</feature>
<evidence type="ECO:0000256" key="1">
    <source>
        <dbReference type="SAM" id="Coils"/>
    </source>
</evidence>
<proteinExistence type="predicted"/>
<keyword evidence="2" id="KW-0812">Transmembrane</keyword>
<reference evidence="4 5" key="1">
    <citation type="journal article" date="2019" name="PLoS Negl. Trop. Dis.">
        <title>Whole genome sequencing of Entamoeba nuttalli reveals mammalian host-related molecular signatures and a novel octapeptide-repeat surface protein.</title>
        <authorList>
            <person name="Tanaka M."/>
            <person name="Makiuchi T."/>
            <person name="Komiyama T."/>
            <person name="Shiina T."/>
            <person name="Osaki K."/>
            <person name="Tachibana H."/>
        </authorList>
    </citation>
    <scope>NUCLEOTIDE SEQUENCE [LARGE SCALE GENOMIC DNA]</scope>
    <source>
        <strain evidence="4 5">P19-061405</strain>
    </source>
</reference>
<evidence type="ECO:0000259" key="3">
    <source>
        <dbReference type="Pfam" id="PF00078"/>
    </source>
</evidence>
<keyword evidence="2" id="KW-1133">Transmembrane helix</keyword>
<feature type="coiled-coil region" evidence="1">
    <location>
        <begin position="52"/>
        <end position="79"/>
    </location>
</feature>
<protein>
    <recommendedName>
        <fullName evidence="3">Reverse transcriptase domain-containing protein</fullName>
    </recommendedName>
</protein>
<name>A0ABQ0DII7_9EUKA</name>
<dbReference type="EMBL" id="BAAFRS010000120">
    <property type="protein sequence ID" value="GAB1222644.1"/>
    <property type="molecule type" value="Genomic_DNA"/>
</dbReference>
<dbReference type="InterPro" id="IPR000477">
    <property type="entry name" value="RT_dom"/>
</dbReference>
<dbReference type="Pfam" id="PF00078">
    <property type="entry name" value="RVT_1"/>
    <property type="match status" value="1"/>
</dbReference>
<comment type="caution">
    <text evidence="4">The sequence shown here is derived from an EMBL/GenBank/DDBJ whole genome shotgun (WGS) entry which is preliminary data.</text>
</comment>
<keyword evidence="5" id="KW-1185">Reference proteome</keyword>
<dbReference type="PANTHER" id="PTHR31635:SF196">
    <property type="entry name" value="REVERSE TRANSCRIPTASE DOMAIN-CONTAINING PROTEIN-RELATED"/>
    <property type="match status" value="1"/>
</dbReference>
<feature type="transmembrane region" description="Helical" evidence="2">
    <location>
        <begin position="107"/>
        <end position="125"/>
    </location>
</feature>
<organism evidence="4 5">
    <name type="scientific">Entamoeba nuttalli</name>
    <dbReference type="NCBI Taxonomy" id="412467"/>
    <lineage>
        <taxon>Eukaryota</taxon>
        <taxon>Amoebozoa</taxon>
        <taxon>Evosea</taxon>
        <taxon>Archamoebae</taxon>
        <taxon>Mastigamoebida</taxon>
        <taxon>Entamoebidae</taxon>
        <taxon>Entamoeba</taxon>
    </lineage>
</organism>
<keyword evidence="2" id="KW-0472">Membrane</keyword>
<accession>A0ABQ0DII7</accession>
<evidence type="ECO:0000313" key="4">
    <source>
        <dbReference type="EMBL" id="GAB1222644.1"/>
    </source>
</evidence>
<gene>
    <name evidence="4" type="ORF">ENUP19_0120G0017</name>
</gene>
<dbReference type="Proteomes" id="UP001628156">
    <property type="component" value="Unassembled WGS sequence"/>
</dbReference>
<evidence type="ECO:0000313" key="5">
    <source>
        <dbReference type="Proteomes" id="UP001628156"/>
    </source>
</evidence>
<sequence length="189" mass="22509">MTTKQERKEMNHIKEIDYLDKKLEYKNMKNEIKFLHKKKNIVDKDDSLAERRDALNDELHQRENELSQLKTEYKQRKSERASLVHPETYYDISKSYDSINHQWIKHCLIYFNIPLVVINSILYILNNTYLNLYYNQENVCIINVERGIIQGDSLSPLLFVLSIDVLSKQLDKQINKLNIKMNGEENKSS</sequence>
<dbReference type="PANTHER" id="PTHR31635">
    <property type="entry name" value="REVERSE TRANSCRIPTASE DOMAIN-CONTAINING PROTEIN-RELATED"/>
    <property type="match status" value="1"/>
</dbReference>
<keyword evidence="1" id="KW-0175">Coiled coil</keyword>
<evidence type="ECO:0000256" key="2">
    <source>
        <dbReference type="SAM" id="Phobius"/>
    </source>
</evidence>